<name>X0XKY6_9ZZZZ</name>
<dbReference type="AlphaFoldDB" id="X0XKY6"/>
<feature type="non-terminal residue" evidence="1">
    <location>
        <position position="62"/>
    </location>
</feature>
<evidence type="ECO:0000313" key="1">
    <source>
        <dbReference type="EMBL" id="GAG35962.1"/>
    </source>
</evidence>
<protein>
    <submittedName>
        <fullName evidence="1">Uncharacterized protein</fullName>
    </submittedName>
</protein>
<organism evidence="1">
    <name type="scientific">marine sediment metagenome</name>
    <dbReference type="NCBI Taxonomy" id="412755"/>
    <lineage>
        <taxon>unclassified sequences</taxon>
        <taxon>metagenomes</taxon>
        <taxon>ecological metagenomes</taxon>
    </lineage>
</organism>
<gene>
    <name evidence="1" type="ORF">S01H1_63481</name>
</gene>
<accession>X0XKY6</accession>
<sequence>MGLIIDDIELDGQSIPLSQRLIAVDWGFNGVYGHSSTSYAYMAFNAMIPKRSDIDGYVKIEA</sequence>
<proteinExistence type="predicted"/>
<dbReference type="EMBL" id="BARS01041785">
    <property type="protein sequence ID" value="GAG35962.1"/>
    <property type="molecule type" value="Genomic_DNA"/>
</dbReference>
<comment type="caution">
    <text evidence="1">The sequence shown here is derived from an EMBL/GenBank/DDBJ whole genome shotgun (WGS) entry which is preliminary data.</text>
</comment>
<reference evidence="1" key="1">
    <citation type="journal article" date="2014" name="Front. Microbiol.">
        <title>High frequency of phylogenetically diverse reductive dehalogenase-homologous genes in deep subseafloor sedimentary metagenomes.</title>
        <authorList>
            <person name="Kawai M."/>
            <person name="Futagami T."/>
            <person name="Toyoda A."/>
            <person name="Takaki Y."/>
            <person name="Nishi S."/>
            <person name="Hori S."/>
            <person name="Arai W."/>
            <person name="Tsubouchi T."/>
            <person name="Morono Y."/>
            <person name="Uchiyama I."/>
            <person name="Ito T."/>
            <person name="Fujiyama A."/>
            <person name="Inagaki F."/>
            <person name="Takami H."/>
        </authorList>
    </citation>
    <scope>NUCLEOTIDE SEQUENCE</scope>
    <source>
        <strain evidence="1">Expedition CK06-06</strain>
    </source>
</reference>